<accession>A0A2I2GB24</accession>
<feature type="signal peptide" evidence="1">
    <location>
        <begin position="1"/>
        <end position="19"/>
    </location>
</feature>
<comment type="caution">
    <text evidence="2">The sequence shown here is derived from an EMBL/GenBank/DDBJ whole genome shotgun (WGS) entry which is preliminary data.</text>
</comment>
<dbReference type="AlphaFoldDB" id="A0A2I2GB24"/>
<keyword evidence="1" id="KW-0732">Signal</keyword>
<sequence length="168" mass="18053">MVCFMQLLCAFAAATVVVASDNHKNGAYVTNVNNDGTEVEEYLGEFTSENDLGSRDLPRTDSSDLGLEDGVSCAGQLISLEDAEVAQRGLAKVCGSGLDFSKGITYYQNSAFAYIDSSGLQYTCYASDIQQVYAAIGENCNALAKKGFFQRALGLIHIGRANRNDYQA</sequence>
<gene>
    <name evidence="2" type="ORF">P170DRAFT_424508</name>
</gene>
<protein>
    <submittedName>
        <fullName evidence="2">Uncharacterized protein</fullName>
    </submittedName>
</protein>
<keyword evidence="3" id="KW-1185">Reference proteome</keyword>
<proteinExistence type="predicted"/>
<evidence type="ECO:0000313" key="2">
    <source>
        <dbReference type="EMBL" id="PLB50084.1"/>
    </source>
</evidence>
<dbReference type="VEuPathDB" id="FungiDB:P170DRAFT_424508"/>
<dbReference type="GeneID" id="36555274"/>
<evidence type="ECO:0000256" key="1">
    <source>
        <dbReference type="SAM" id="SignalP"/>
    </source>
</evidence>
<organism evidence="2 3">
    <name type="scientific">Aspergillus steynii IBT 23096</name>
    <dbReference type="NCBI Taxonomy" id="1392250"/>
    <lineage>
        <taxon>Eukaryota</taxon>
        <taxon>Fungi</taxon>
        <taxon>Dikarya</taxon>
        <taxon>Ascomycota</taxon>
        <taxon>Pezizomycotina</taxon>
        <taxon>Eurotiomycetes</taxon>
        <taxon>Eurotiomycetidae</taxon>
        <taxon>Eurotiales</taxon>
        <taxon>Aspergillaceae</taxon>
        <taxon>Aspergillus</taxon>
        <taxon>Aspergillus subgen. Circumdati</taxon>
    </lineage>
</organism>
<dbReference type="EMBL" id="MSFO01000003">
    <property type="protein sequence ID" value="PLB50084.1"/>
    <property type="molecule type" value="Genomic_DNA"/>
</dbReference>
<dbReference type="Proteomes" id="UP000234275">
    <property type="component" value="Unassembled WGS sequence"/>
</dbReference>
<dbReference type="RefSeq" id="XP_024705386.1">
    <property type="nucleotide sequence ID" value="XM_024847575.1"/>
</dbReference>
<evidence type="ECO:0000313" key="3">
    <source>
        <dbReference type="Proteomes" id="UP000234275"/>
    </source>
</evidence>
<name>A0A2I2GB24_9EURO</name>
<reference evidence="2 3" key="1">
    <citation type="submission" date="2016-12" db="EMBL/GenBank/DDBJ databases">
        <title>The genomes of Aspergillus section Nigri reveals drivers in fungal speciation.</title>
        <authorList>
            <consortium name="DOE Joint Genome Institute"/>
            <person name="Vesth T.C."/>
            <person name="Nybo J."/>
            <person name="Theobald S."/>
            <person name="Brandl J."/>
            <person name="Frisvad J.C."/>
            <person name="Nielsen K.F."/>
            <person name="Lyhne E.K."/>
            <person name="Kogle M.E."/>
            <person name="Kuo A."/>
            <person name="Riley R."/>
            <person name="Clum A."/>
            <person name="Nolan M."/>
            <person name="Lipzen A."/>
            <person name="Salamov A."/>
            <person name="Henrissat B."/>
            <person name="Wiebenga A."/>
            <person name="De Vries R.P."/>
            <person name="Grigoriev I.V."/>
            <person name="Mortensen U.H."/>
            <person name="Andersen M.R."/>
            <person name="Baker S.E."/>
        </authorList>
    </citation>
    <scope>NUCLEOTIDE SEQUENCE [LARGE SCALE GENOMIC DNA]</scope>
    <source>
        <strain evidence="2 3">IBT 23096</strain>
    </source>
</reference>
<feature type="chain" id="PRO_5014172519" evidence="1">
    <location>
        <begin position="20"/>
        <end position="168"/>
    </location>
</feature>